<name>C5LBJ9_PERM5</name>
<gene>
    <name evidence="2" type="ORF">Pmar_PMAR011871</name>
</gene>
<dbReference type="AlphaFoldDB" id="C5LBJ9"/>
<sequence length="110" mass="12158">MPIDDDSGPRRKAQKLASTGGLQRDIMVDEECESDGHSSESSSSSSSNSTDHDQADAMDERARRLERRRAGIPASSAEVKAEQQDAHRYPKRERVEIDRTEVNRCGIGDA</sequence>
<keyword evidence="3" id="KW-1185">Reference proteome</keyword>
<feature type="compositionally biased region" description="Basic and acidic residues" evidence="1">
    <location>
        <begin position="79"/>
        <end position="102"/>
    </location>
</feature>
<organism evidence="3">
    <name type="scientific">Perkinsus marinus (strain ATCC 50983 / TXsc)</name>
    <dbReference type="NCBI Taxonomy" id="423536"/>
    <lineage>
        <taxon>Eukaryota</taxon>
        <taxon>Sar</taxon>
        <taxon>Alveolata</taxon>
        <taxon>Perkinsozoa</taxon>
        <taxon>Perkinsea</taxon>
        <taxon>Perkinsida</taxon>
        <taxon>Perkinsidae</taxon>
        <taxon>Perkinsus</taxon>
    </lineage>
</organism>
<dbReference type="InParanoid" id="C5LBJ9"/>
<evidence type="ECO:0000313" key="3">
    <source>
        <dbReference type="Proteomes" id="UP000007800"/>
    </source>
</evidence>
<dbReference type="RefSeq" id="XP_002774004.1">
    <property type="nucleotide sequence ID" value="XM_002773958.1"/>
</dbReference>
<proteinExistence type="predicted"/>
<dbReference type="GeneID" id="9064773"/>
<evidence type="ECO:0000256" key="1">
    <source>
        <dbReference type="SAM" id="MobiDB-lite"/>
    </source>
</evidence>
<protein>
    <submittedName>
        <fullName evidence="2">Uncharacterized protein</fullName>
    </submittedName>
</protein>
<dbReference type="EMBL" id="GG680918">
    <property type="protein sequence ID" value="EER05820.1"/>
    <property type="molecule type" value="Genomic_DNA"/>
</dbReference>
<evidence type="ECO:0000313" key="2">
    <source>
        <dbReference type="EMBL" id="EER05820.1"/>
    </source>
</evidence>
<feature type="compositionally biased region" description="Basic and acidic residues" evidence="1">
    <location>
        <begin position="50"/>
        <end position="63"/>
    </location>
</feature>
<dbReference type="Proteomes" id="UP000007800">
    <property type="component" value="Unassembled WGS sequence"/>
</dbReference>
<feature type="region of interest" description="Disordered" evidence="1">
    <location>
        <begin position="1"/>
        <end position="110"/>
    </location>
</feature>
<reference evidence="2 3" key="1">
    <citation type="submission" date="2008-07" db="EMBL/GenBank/DDBJ databases">
        <authorList>
            <person name="El-Sayed N."/>
            <person name="Caler E."/>
            <person name="Inman J."/>
            <person name="Amedeo P."/>
            <person name="Hass B."/>
            <person name="Wortman J."/>
        </authorList>
    </citation>
    <scope>NUCLEOTIDE SEQUENCE [LARGE SCALE GENOMIC DNA]</scope>
    <source>
        <strain evidence="3">ATCC 50983 / TXsc</strain>
    </source>
</reference>
<feature type="compositionally biased region" description="Low complexity" evidence="1">
    <location>
        <begin position="39"/>
        <end position="49"/>
    </location>
</feature>
<accession>C5LBJ9</accession>